<keyword evidence="5 9" id="KW-0798">TonB box</keyword>
<dbReference type="Gene3D" id="2.40.170.20">
    <property type="entry name" value="TonB-dependent receptor, beta-barrel domain"/>
    <property type="match status" value="1"/>
</dbReference>
<evidence type="ECO:0000256" key="8">
    <source>
        <dbReference type="PROSITE-ProRule" id="PRU01360"/>
    </source>
</evidence>
<dbReference type="GO" id="GO:0009279">
    <property type="term" value="C:cell outer membrane"/>
    <property type="evidence" value="ECO:0007669"/>
    <property type="project" value="UniProtKB-SubCell"/>
</dbReference>
<keyword evidence="10" id="KW-0732">Signal</keyword>
<dbReference type="Pfam" id="PF13715">
    <property type="entry name" value="CarbopepD_reg_2"/>
    <property type="match status" value="1"/>
</dbReference>
<keyword evidence="14" id="KW-1185">Reference proteome</keyword>
<dbReference type="InterPro" id="IPR037066">
    <property type="entry name" value="Plug_dom_sf"/>
</dbReference>
<dbReference type="Gene3D" id="2.60.40.1120">
    <property type="entry name" value="Carboxypeptidase-like, regulatory domain"/>
    <property type="match status" value="1"/>
</dbReference>
<evidence type="ECO:0000256" key="1">
    <source>
        <dbReference type="ARBA" id="ARBA00004571"/>
    </source>
</evidence>
<comment type="subcellular location">
    <subcellularLocation>
        <location evidence="1 8">Cell outer membrane</location>
        <topology evidence="1 8">Multi-pass membrane protein</topology>
    </subcellularLocation>
</comment>
<dbReference type="AlphaFoldDB" id="A0A3S3PXH9"/>
<evidence type="ECO:0000256" key="5">
    <source>
        <dbReference type="ARBA" id="ARBA00023077"/>
    </source>
</evidence>
<dbReference type="InterPro" id="IPR008969">
    <property type="entry name" value="CarboxyPept-like_regulatory"/>
</dbReference>
<keyword evidence="6 8" id="KW-0472">Membrane</keyword>
<dbReference type="Pfam" id="PF07715">
    <property type="entry name" value="Plug"/>
    <property type="match status" value="1"/>
</dbReference>
<dbReference type="InterPro" id="IPR012910">
    <property type="entry name" value="Plug_dom"/>
</dbReference>
<evidence type="ECO:0000259" key="11">
    <source>
        <dbReference type="Pfam" id="PF00593"/>
    </source>
</evidence>
<organism evidence="13 14">
    <name type="scientific">Pedobacter chitinilyticus</name>
    <dbReference type="NCBI Taxonomy" id="2233776"/>
    <lineage>
        <taxon>Bacteria</taxon>
        <taxon>Pseudomonadati</taxon>
        <taxon>Bacteroidota</taxon>
        <taxon>Sphingobacteriia</taxon>
        <taxon>Sphingobacteriales</taxon>
        <taxon>Sphingobacteriaceae</taxon>
        <taxon>Pedobacter</taxon>
    </lineage>
</organism>
<dbReference type="InterPro" id="IPR023996">
    <property type="entry name" value="TonB-dep_OMP_SusC/RagA"/>
</dbReference>
<dbReference type="InterPro" id="IPR039426">
    <property type="entry name" value="TonB-dep_rcpt-like"/>
</dbReference>
<evidence type="ECO:0000256" key="7">
    <source>
        <dbReference type="ARBA" id="ARBA00023237"/>
    </source>
</evidence>
<dbReference type="RefSeq" id="WP_113648916.1">
    <property type="nucleotide sequence ID" value="NZ_QMHN01000007.1"/>
</dbReference>
<evidence type="ECO:0000313" key="13">
    <source>
        <dbReference type="EMBL" id="RWU04320.1"/>
    </source>
</evidence>
<feature type="domain" description="TonB-dependent receptor-like beta-barrel" evidence="11">
    <location>
        <begin position="447"/>
        <end position="964"/>
    </location>
</feature>
<comment type="similarity">
    <text evidence="8 9">Belongs to the TonB-dependent receptor family.</text>
</comment>
<feature type="chain" id="PRO_5018730092" evidence="10">
    <location>
        <begin position="29"/>
        <end position="998"/>
    </location>
</feature>
<dbReference type="Pfam" id="PF00593">
    <property type="entry name" value="TonB_dep_Rec_b-barrel"/>
    <property type="match status" value="1"/>
</dbReference>
<dbReference type="OrthoDB" id="9768177at2"/>
<dbReference type="SUPFAM" id="SSF49464">
    <property type="entry name" value="Carboxypeptidase regulatory domain-like"/>
    <property type="match status" value="1"/>
</dbReference>
<evidence type="ECO:0000256" key="2">
    <source>
        <dbReference type="ARBA" id="ARBA00022448"/>
    </source>
</evidence>
<name>A0A3S3PXH9_9SPHI</name>
<sequence length="998" mass="110196">MIKELHIKLKSWLMMLAVLLMATNYSYSQQDPIKVKGKVTDEKGEVLVGVSVIIKGTKTGTLTDVDGNYTIQAAPAATLVFSYIGFDPQEIKVNPTGTINVKMSGDKTLDQVVVVGYGTAKKKDLTGGLAVVGKEQLSMVSTPNLMDRLVGQVAGFSITTGNAAPGAAQTLLIRGENSLSASNNPLIILDGIPYNGSLADIDPNNVENLSILKDASAVAIYGSRGSNGVILIQTKRGALGKATVTYRGQLGMAEPMQTIDVMGPNEYIRFQQDIARLRQGYTGELLDPIAGDIISVTERNNYAKGITNDWQDYIFRRAMTMDHQLSISGGTESTKYMASLAALDQDGVVYNSKLSRLNITSNLDQTFNKWLTIGVGLQYTRKSDGGITPNIEHAIKQSPYGAYKDENGRYVPEPMEYSLIVNPMRNVNAIQDRYNNNFFVSGYANILLPVKGLSLRSNFGYNYRNGFTGTYYGRDTFDGRDQGTVVGGSASINNSQYNDYTWENIIKYEREIGDHRFDVTGLFSMQKTKSWGTSQSGQGFVTDDNEYFMIGSAARNPANDSSLSETAMLSYMGRLNYAYKGKYLLTLTGRSDGASVFGVNNKYAFFPVAAAAWHIGEESFLKDKVKWLDMLKIRLSYGANGNQAINVYRTLDRLNSNVKYIWGDAGQAVTAAYLAGDGIGNPNLKWETTYSTNLGIDFQLFKSRLSGSIDAYLNNTKDLLMTRTVPIMNGYRTIMDNIGQTQNKGIEVTLNSVNVKAKDFSWNSTAVFSLNRDKIVELRGDGLDDIANNWYINKPLRIFFDYNMVGIWQAGENYSVQPGGLPGAAKIEDVNGDGVITTADRKIIGSKNPRYTASFANRLSYKNFYASALVTGVFGVWRDDHMANLGSWTFGITNYVHNANYWTPENPGGTIVSPAYMNTLQHGYYKKVNYVQVRNITFGYRVPQNIAKKIGLSGIDINASVNNLHTFSNIRQVLNYDNTWMASFPTARSYMFGLNVNF</sequence>
<comment type="caution">
    <text evidence="13">The sequence shown here is derived from an EMBL/GenBank/DDBJ whole genome shotgun (WGS) entry which is preliminary data.</text>
</comment>
<dbReference type="Proteomes" id="UP000284120">
    <property type="component" value="Unassembled WGS sequence"/>
</dbReference>
<evidence type="ECO:0000256" key="9">
    <source>
        <dbReference type="RuleBase" id="RU003357"/>
    </source>
</evidence>
<accession>A0A3S3PXH9</accession>
<evidence type="ECO:0000256" key="10">
    <source>
        <dbReference type="SAM" id="SignalP"/>
    </source>
</evidence>
<gene>
    <name evidence="13" type="ORF">DPV69_18535</name>
</gene>
<feature type="domain" description="TonB-dependent receptor plug" evidence="12">
    <location>
        <begin position="122"/>
        <end position="229"/>
    </location>
</feature>
<evidence type="ECO:0000313" key="14">
    <source>
        <dbReference type="Proteomes" id="UP000284120"/>
    </source>
</evidence>
<keyword evidence="2 8" id="KW-0813">Transport</keyword>
<evidence type="ECO:0000256" key="6">
    <source>
        <dbReference type="ARBA" id="ARBA00023136"/>
    </source>
</evidence>
<dbReference type="InterPro" id="IPR036942">
    <property type="entry name" value="Beta-barrel_TonB_sf"/>
</dbReference>
<proteinExistence type="inferred from homology"/>
<dbReference type="PROSITE" id="PS52016">
    <property type="entry name" value="TONB_DEPENDENT_REC_3"/>
    <property type="match status" value="1"/>
</dbReference>
<dbReference type="InterPro" id="IPR000531">
    <property type="entry name" value="Beta-barrel_TonB"/>
</dbReference>
<keyword evidence="7 8" id="KW-0998">Cell outer membrane</keyword>
<keyword evidence="4 8" id="KW-0812">Transmembrane</keyword>
<dbReference type="InterPro" id="IPR023997">
    <property type="entry name" value="TonB-dep_OMP_SusC/RagA_CS"/>
</dbReference>
<dbReference type="Gene3D" id="2.170.130.10">
    <property type="entry name" value="TonB-dependent receptor, plug domain"/>
    <property type="match status" value="1"/>
</dbReference>
<dbReference type="SUPFAM" id="SSF56935">
    <property type="entry name" value="Porins"/>
    <property type="match status" value="1"/>
</dbReference>
<evidence type="ECO:0000259" key="12">
    <source>
        <dbReference type="Pfam" id="PF07715"/>
    </source>
</evidence>
<evidence type="ECO:0000256" key="3">
    <source>
        <dbReference type="ARBA" id="ARBA00022452"/>
    </source>
</evidence>
<dbReference type="EMBL" id="SAYW01000007">
    <property type="protein sequence ID" value="RWU04320.1"/>
    <property type="molecule type" value="Genomic_DNA"/>
</dbReference>
<dbReference type="NCBIfam" id="TIGR04056">
    <property type="entry name" value="OMP_RagA_SusC"/>
    <property type="match status" value="1"/>
</dbReference>
<keyword evidence="13" id="KW-0675">Receptor</keyword>
<reference evidence="13 14" key="1">
    <citation type="submission" date="2018-06" db="EMBL/GenBank/DDBJ databases">
        <title>Pedobacter endophyticus sp. nov., an endophytic bacterium isolated from a leaf of Triticum aestivum.</title>
        <authorList>
            <person name="Zhang L."/>
        </authorList>
    </citation>
    <scope>NUCLEOTIDE SEQUENCE [LARGE SCALE GENOMIC DNA]</scope>
    <source>
        <strain evidence="13 14">CM134L-2</strain>
    </source>
</reference>
<evidence type="ECO:0000256" key="4">
    <source>
        <dbReference type="ARBA" id="ARBA00022692"/>
    </source>
</evidence>
<dbReference type="NCBIfam" id="TIGR04057">
    <property type="entry name" value="SusC_RagA_signa"/>
    <property type="match status" value="1"/>
</dbReference>
<dbReference type="FunFam" id="2.60.40.1120:FF:000003">
    <property type="entry name" value="Outer membrane protein Omp121"/>
    <property type="match status" value="1"/>
</dbReference>
<feature type="signal peptide" evidence="10">
    <location>
        <begin position="1"/>
        <end position="28"/>
    </location>
</feature>
<protein>
    <submittedName>
        <fullName evidence="13">TonB-dependent receptor</fullName>
    </submittedName>
</protein>
<keyword evidence="3 8" id="KW-1134">Transmembrane beta strand</keyword>